<evidence type="ECO:0000313" key="2">
    <source>
        <dbReference type="EMBL" id="PRY79791.1"/>
    </source>
</evidence>
<dbReference type="PANTHER" id="PTHR34989">
    <property type="entry name" value="PROTEIN HDED"/>
    <property type="match status" value="1"/>
</dbReference>
<dbReference type="Pfam" id="PF03729">
    <property type="entry name" value="DUF308"/>
    <property type="match status" value="1"/>
</dbReference>
<name>A0A2T0W3K2_9RHOB</name>
<feature type="transmembrane region" description="Helical" evidence="1">
    <location>
        <begin position="49"/>
        <end position="67"/>
    </location>
</feature>
<dbReference type="GO" id="GO:0005886">
    <property type="term" value="C:plasma membrane"/>
    <property type="evidence" value="ECO:0007669"/>
    <property type="project" value="TreeGrafter"/>
</dbReference>
<feature type="transmembrane region" description="Helical" evidence="1">
    <location>
        <begin position="158"/>
        <end position="179"/>
    </location>
</feature>
<feature type="transmembrane region" description="Helical" evidence="1">
    <location>
        <begin position="74"/>
        <end position="94"/>
    </location>
</feature>
<keyword evidence="1" id="KW-0472">Membrane</keyword>
<sequence>MSNIDQQPPEVIEAVRKFRGQFRTTGIVLIVLGALAILFPLVFSIAAKVLLGWVFLLTGGALLYHAFQAKRWESAIWSGLIAVLHLALGVYMALFALNGLVGLTFLVGVVFLLQGGVEGMIAMQHRHKTGWGWLALNGAITLFLGLVLIAGLPGTALWAIGLLLGINFLTTGVAFVALAGSVSEK</sequence>
<dbReference type="PANTHER" id="PTHR34989:SF1">
    <property type="entry name" value="PROTEIN HDED"/>
    <property type="match status" value="1"/>
</dbReference>
<reference evidence="2 3" key="1">
    <citation type="submission" date="2018-03" db="EMBL/GenBank/DDBJ databases">
        <title>Genomic Encyclopedia of Archaeal and Bacterial Type Strains, Phase II (KMG-II): from individual species to whole genera.</title>
        <authorList>
            <person name="Goeker M."/>
        </authorList>
    </citation>
    <scope>NUCLEOTIDE SEQUENCE [LARGE SCALE GENOMIC DNA]</scope>
    <source>
        <strain evidence="2 3">DSM 101533</strain>
    </source>
</reference>
<accession>A0A2T0W3K2</accession>
<comment type="caution">
    <text evidence="2">The sequence shown here is derived from an EMBL/GenBank/DDBJ whole genome shotgun (WGS) entry which is preliminary data.</text>
</comment>
<feature type="transmembrane region" description="Helical" evidence="1">
    <location>
        <begin position="100"/>
        <end position="121"/>
    </location>
</feature>
<evidence type="ECO:0000313" key="3">
    <source>
        <dbReference type="Proteomes" id="UP000238007"/>
    </source>
</evidence>
<feature type="transmembrane region" description="Helical" evidence="1">
    <location>
        <begin position="133"/>
        <end position="152"/>
    </location>
</feature>
<gene>
    <name evidence="2" type="ORF">CLV80_102439</name>
</gene>
<keyword evidence="1" id="KW-0812">Transmembrane</keyword>
<proteinExistence type="predicted"/>
<keyword evidence="3" id="KW-1185">Reference proteome</keyword>
<keyword evidence="1" id="KW-1133">Transmembrane helix</keyword>
<dbReference type="RefSeq" id="WP_106355301.1">
    <property type="nucleotide sequence ID" value="NZ_PVTP01000002.1"/>
</dbReference>
<dbReference type="InterPro" id="IPR052712">
    <property type="entry name" value="Acid_resist_chaperone_HdeD"/>
</dbReference>
<feature type="transmembrane region" description="Helical" evidence="1">
    <location>
        <begin position="26"/>
        <end position="43"/>
    </location>
</feature>
<dbReference type="EMBL" id="PVTP01000002">
    <property type="protein sequence ID" value="PRY79791.1"/>
    <property type="molecule type" value="Genomic_DNA"/>
</dbReference>
<organism evidence="2 3">
    <name type="scientific">Yoonia maritima</name>
    <dbReference type="NCBI Taxonomy" id="1435347"/>
    <lineage>
        <taxon>Bacteria</taxon>
        <taxon>Pseudomonadati</taxon>
        <taxon>Pseudomonadota</taxon>
        <taxon>Alphaproteobacteria</taxon>
        <taxon>Rhodobacterales</taxon>
        <taxon>Paracoccaceae</taxon>
        <taxon>Yoonia</taxon>
    </lineage>
</organism>
<dbReference type="AlphaFoldDB" id="A0A2T0W3K2"/>
<dbReference type="Proteomes" id="UP000238007">
    <property type="component" value="Unassembled WGS sequence"/>
</dbReference>
<dbReference type="OrthoDB" id="9815400at2"/>
<evidence type="ECO:0000256" key="1">
    <source>
        <dbReference type="SAM" id="Phobius"/>
    </source>
</evidence>
<protein>
    <submittedName>
        <fullName evidence="2">Uncharacterized membrane protein HdeD (DUF308 family)</fullName>
    </submittedName>
</protein>
<dbReference type="InterPro" id="IPR005325">
    <property type="entry name" value="DUF308_memb"/>
</dbReference>